<reference evidence="2 3" key="1">
    <citation type="submission" date="2021-02" db="EMBL/GenBank/DDBJ databases">
        <title>Genome assembly of Pseudopithomyces chartarum.</title>
        <authorList>
            <person name="Jauregui R."/>
            <person name="Singh J."/>
            <person name="Voisey C."/>
        </authorList>
    </citation>
    <scope>NUCLEOTIDE SEQUENCE [LARGE SCALE GENOMIC DNA]</scope>
    <source>
        <strain evidence="2 3">AGR01</strain>
    </source>
</reference>
<sequence length="387" mass="42050">MAKVKKTWSTILFLCGLTAAQNITSDTTSEIWPPTTPAPTHPPIPIASAIPLPPEFSDIPKSIVECWDSLISYDITRSFLQAELGRGQVYTYTEYPTPVTQTYTYGYSLESCSTNFPGLTTLCDGYPRAEDCSAECQYTGYTSWTNQFTISGTGSWLTPTWSTELSELPIPSCTVAQDLSPECSRLADAYTWRTSHIDETASISAPPCAVSLPPTIQPTPPAQQRCSLWAEAYEAYYWPTPRPSNSNAFCNSTVPTATPTIPGRPNTAVVSGLTFTSPYIYHILHNATVYKYVGHESSIAYGGGGAIYSVSTEVPNLTFAQPTSSILSQYVECHKPSPHDVSTVNARAYYGEDLATPTTATICQASYIPTIAFPLLEVAAQNKVGED</sequence>
<protein>
    <submittedName>
        <fullName evidence="2">Uncharacterized protein</fullName>
    </submittedName>
</protein>
<evidence type="ECO:0000256" key="1">
    <source>
        <dbReference type="SAM" id="SignalP"/>
    </source>
</evidence>
<organism evidence="2 3">
    <name type="scientific">Pseudopithomyces chartarum</name>
    <dbReference type="NCBI Taxonomy" id="1892770"/>
    <lineage>
        <taxon>Eukaryota</taxon>
        <taxon>Fungi</taxon>
        <taxon>Dikarya</taxon>
        <taxon>Ascomycota</taxon>
        <taxon>Pezizomycotina</taxon>
        <taxon>Dothideomycetes</taxon>
        <taxon>Pleosporomycetidae</taxon>
        <taxon>Pleosporales</taxon>
        <taxon>Massarineae</taxon>
        <taxon>Didymosphaeriaceae</taxon>
        <taxon>Pseudopithomyces</taxon>
    </lineage>
</organism>
<feature type="signal peptide" evidence="1">
    <location>
        <begin position="1"/>
        <end position="20"/>
    </location>
</feature>
<keyword evidence="1" id="KW-0732">Signal</keyword>
<name>A0AAN6RGR4_9PLEO</name>
<comment type="caution">
    <text evidence="2">The sequence shown here is derived from an EMBL/GenBank/DDBJ whole genome shotgun (WGS) entry which is preliminary data.</text>
</comment>
<dbReference type="EMBL" id="WVTA01000006">
    <property type="protein sequence ID" value="KAK3209553.1"/>
    <property type="molecule type" value="Genomic_DNA"/>
</dbReference>
<accession>A0AAN6RGR4</accession>
<feature type="non-terminal residue" evidence="2">
    <location>
        <position position="387"/>
    </location>
</feature>
<gene>
    <name evidence="2" type="ORF">GRF29_69g2262546</name>
</gene>
<evidence type="ECO:0000313" key="2">
    <source>
        <dbReference type="EMBL" id="KAK3209553.1"/>
    </source>
</evidence>
<keyword evidence="3" id="KW-1185">Reference proteome</keyword>
<evidence type="ECO:0000313" key="3">
    <source>
        <dbReference type="Proteomes" id="UP001280581"/>
    </source>
</evidence>
<feature type="chain" id="PRO_5042997431" evidence="1">
    <location>
        <begin position="21"/>
        <end position="387"/>
    </location>
</feature>
<proteinExistence type="predicted"/>
<dbReference type="Proteomes" id="UP001280581">
    <property type="component" value="Unassembled WGS sequence"/>
</dbReference>
<dbReference type="AlphaFoldDB" id="A0AAN6RGR4"/>